<evidence type="ECO:0000313" key="3">
    <source>
        <dbReference type="EMBL" id="GEO82072.1"/>
    </source>
</evidence>
<dbReference type="InterPro" id="IPR000595">
    <property type="entry name" value="cNMP-bd_dom"/>
</dbReference>
<evidence type="ECO:0000259" key="2">
    <source>
        <dbReference type="PROSITE" id="PS50042"/>
    </source>
</evidence>
<keyword evidence="4" id="KW-1185">Reference proteome</keyword>
<dbReference type="PANTHER" id="PTHR24567:SF74">
    <property type="entry name" value="HTH-TYPE TRANSCRIPTIONAL REGULATOR ARCR"/>
    <property type="match status" value="1"/>
</dbReference>
<dbReference type="GO" id="GO:0005829">
    <property type="term" value="C:cytosol"/>
    <property type="evidence" value="ECO:0007669"/>
    <property type="project" value="TreeGrafter"/>
</dbReference>
<evidence type="ECO:0000313" key="4">
    <source>
        <dbReference type="Proteomes" id="UP000321567"/>
    </source>
</evidence>
<dbReference type="InterPro" id="IPR011990">
    <property type="entry name" value="TPR-like_helical_dom_sf"/>
</dbReference>
<dbReference type="InterPro" id="IPR014710">
    <property type="entry name" value="RmlC-like_jellyroll"/>
</dbReference>
<dbReference type="CDD" id="cd00038">
    <property type="entry name" value="CAP_ED"/>
    <property type="match status" value="1"/>
</dbReference>
<dbReference type="EMBL" id="BJZO01000059">
    <property type="protein sequence ID" value="GEO82072.1"/>
    <property type="molecule type" value="Genomic_DNA"/>
</dbReference>
<protein>
    <submittedName>
        <fullName evidence="3">Cyclic nucleotide-binding protein</fullName>
    </submittedName>
</protein>
<dbReference type="InterPro" id="IPR050397">
    <property type="entry name" value="Env_Response_Regulators"/>
</dbReference>
<dbReference type="InterPro" id="IPR018490">
    <property type="entry name" value="cNMP-bd_dom_sf"/>
</dbReference>
<dbReference type="Proteomes" id="UP000321567">
    <property type="component" value="Unassembled WGS sequence"/>
</dbReference>
<dbReference type="RefSeq" id="WP_147164085.1">
    <property type="nucleotide sequence ID" value="NZ_BJZO01000059.1"/>
</dbReference>
<dbReference type="PROSITE" id="PS50042">
    <property type="entry name" value="CNMP_BINDING_3"/>
    <property type="match status" value="1"/>
</dbReference>
<dbReference type="SUPFAM" id="SSF48452">
    <property type="entry name" value="TPR-like"/>
    <property type="match status" value="2"/>
</dbReference>
<gene>
    <name evidence="3" type="ORF">ROR02_22030</name>
</gene>
<dbReference type="SUPFAM" id="SSF51206">
    <property type="entry name" value="cAMP-binding domain-like"/>
    <property type="match status" value="1"/>
</dbReference>
<dbReference type="Gene3D" id="2.60.120.10">
    <property type="entry name" value="Jelly Rolls"/>
    <property type="match status" value="1"/>
</dbReference>
<comment type="caution">
    <text evidence="3">The sequence shown here is derived from an EMBL/GenBank/DDBJ whole genome shotgun (WGS) entry which is preliminary data.</text>
</comment>
<dbReference type="PANTHER" id="PTHR24567">
    <property type="entry name" value="CRP FAMILY TRANSCRIPTIONAL REGULATORY PROTEIN"/>
    <property type="match status" value="1"/>
</dbReference>
<dbReference type="OrthoDB" id="433986at2"/>
<organism evidence="3 4">
    <name type="scientific">Pararhodospirillum oryzae</name>
    <dbReference type="NCBI Taxonomy" id="478448"/>
    <lineage>
        <taxon>Bacteria</taxon>
        <taxon>Pseudomonadati</taxon>
        <taxon>Pseudomonadota</taxon>
        <taxon>Alphaproteobacteria</taxon>
        <taxon>Rhodospirillales</taxon>
        <taxon>Rhodospirillaceae</taxon>
        <taxon>Pararhodospirillum</taxon>
    </lineage>
</organism>
<name>A0A512H9F8_9PROT</name>
<reference evidence="3 4" key="1">
    <citation type="submission" date="2019-07" db="EMBL/GenBank/DDBJ databases">
        <title>Whole genome shotgun sequence of Rhodospirillum oryzae NBRC 107573.</title>
        <authorList>
            <person name="Hosoyama A."/>
            <person name="Uohara A."/>
            <person name="Ohji S."/>
            <person name="Ichikawa N."/>
        </authorList>
    </citation>
    <scope>NUCLEOTIDE SEQUENCE [LARGE SCALE GENOMIC DNA]</scope>
    <source>
        <strain evidence="3 4">NBRC 107573</strain>
    </source>
</reference>
<dbReference type="AlphaFoldDB" id="A0A512H9F8"/>
<evidence type="ECO:0000256" key="1">
    <source>
        <dbReference type="SAM" id="MobiDB-lite"/>
    </source>
</evidence>
<feature type="region of interest" description="Disordered" evidence="1">
    <location>
        <begin position="602"/>
        <end position="633"/>
    </location>
</feature>
<dbReference type="Pfam" id="PF00027">
    <property type="entry name" value="cNMP_binding"/>
    <property type="match status" value="1"/>
</dbReference>
<accession>A0A512H9F8</accession>
<sequence length="633" mass="67281">MRPSQVTLEAGSVLFREGEAAPSAFLIVAGTVEVSRAGPGGAVGLGVLSKGDVVGEAGLIRGGVHAVTAVATSTVTVQEMDRDMLRARIATDPEIALRVMGRLARRVATLSERVAGGEEPATGARIRLPGPGRLGGGLAGWWHRLLGRRRARRHAAEGGASPLTLVVAALPNDEGDAQRGRLMACFEALPGITARSLSRAVEVSGDEGPLAALAQASRQARQMLEREGADLVVWGLVDPPAGLVELHMVGPHASEDERPGLPNALTWLALPIDFDDAWAPLVRAVALSAMEPRVESHANLLAALLPGAIEEARPLGLDPPMGVFGPAERAAILSCFGNAAAALGHLNRDPGWSDLAVEAYGAAIGVLPRDADLEWALLHRAIGLVLQEVGERTDSIEALAQAADAYRTALEALHRQDSPRDWAGLHYRMGLVLYKRALLDGGVEAFKEPLQCLQSALQVFTRTEYPLRWADIMNTISQVLQVYGDQTRSVAVLERAADACRQALEVRTFEAAPLPWAAIQNNLGSALFLLAKHAQKRSPLESAAESFRAALGTYRMMGADRAAGVAESNLKRVEEMLRKTGGPRPLVDPVWAERPATVTAAGEWSETAALKGARRRAAKGRDDTNPEDEAPDS</sequence>
<dbReference type="SMART" id="SM00100">
    <property type="entry name" value="cNMP"/>
    <property type="match status" value="1"/>
</dbReference>
<proteinExistence type="predicted"/>
<dbReference type="Gene3D" id="1.25.40.10">
    <property type="entry name" value="Tetratricopeptide repeat domain"/>
    <property type="match status" value="1"/>
</dbReference>
<feature type="domain" description="Cyclic nucleotide-binding" evidence="2">
    <location>
        <begin position="1"/>
        <end position="106"/>
    </location>
</feature>
<dbReference type="GO" id="GO:0003700">
    <property type="term" value="F:DNA-binding transcription factor activity"/>
    <property type="evidence" value="ECO:0007669"/>
    <property type="project" value="TreeGrafter"/>
</dbReference>